<proteinExistence type="predicted"/>
<dbReference type="PANTHER" id="PTHR31157:SF1">
    <property type="entry name" value="SCP DOMAIN-CONTAINING PROTEIN"/>
    <property type="match status" value="1"/>
</dbReference>
<dbReference type="Proteomes" id="UP000730482">
    <property type="component" value="Unassembled WGS sequence"/>
</dbReference>
<organism evidence="2 3">
    <name type="scientific">Catenulispora pinistramenti</name>
    <dbReference type="NCBI Taxonomy" id="2705254"/>
    <lineage>
        <taxon>Bacteria</taxon>
        <taxon>Bacillati</taxon>
        <taxon>Actinomycetota</taxon>
        <taxon>Actinomycetes</taxon>
        <taxon>Catenulisporales</taxon>
        <taxon>Catenulisporaceae</taxon>
        <taxon>Catenulispora</taxon>
    </lineage>
</organism>
<feature type="non-terminal residue" evidence="2">
    <location>
        <position position="1"/>
    </location>
</feature>
<dbReference type="CDD" id="cd05379">
    <property type="entry name" value="CAP_bacterial"/>
    <property type="match status" value="1"/>
</dbReference>
<comment type="caution">
    <text evidence="2">The sequence shown here is derived from an EMBL/GenBank/DDBJ whole genome shotgun (WGS) entry which is preliminary data.</text>
</comment>
<gene>
    <name evidence="2" type="ORF">KGQ19_48350</name>
</gene>
<reference evidence="2 3" key="1">
    <citation type="submission" date="2020-02" db="EMBL/GenBank/DDBJ databases">
        <title>Acidophilic actinobacteria isolated from forest soil.</title>
        <authorList>
            <person name="Golinska P."/>
        </authorList>
    </citation>
    <scope>NUCLEOTIDE SEQUENCE [LARGE SCALE GENOMIC DNA]</scope>
    <source>
        <strain evidence="2 3">NL8</strain>
    </source>
</reference>
<dbReference type="Pfam" id="PF00188">
    <property type="entry name" value="CAP"/>
    <property type="match status" value="1"/>
</dbReference>
<evidence type="ECO:0000313" key="2">
    <source>
        <dbReference type="EMBL" id="MBS2554691.1"/>
    </source>
</evidence>
<feature type="domain" description="SCP" evidence="1">
    <location>
        <begin position="25"/>
        <end position="133"/>
    </location>
</feature>
<accession>A0ABS5L8L3</accession>
<dbReference type="InterPro" id="IPR035940">
    <property type="entry name" value="CAP_sf"/>
</dbReference>
<name>A0ABS5L8L3_9ACTN</name>
<dbReference type="Gene3D" id="3.40.33.10">
    <property type="entry name" value="CAP"/>
    <property type="match status" value="1"/>
</dbReference>
<evidence type="ECO:0000259" key="1">
    <source>
        <dbReference type="Pfam" id="PF00188"/>
    </source>
</evidence>
<dbReference type="SUPFAM" id="SSF55797">
    <property type="entry name" value="PR-1-like"/>
    <property type="match status" value="1"/>
</dbReference>
<dbReference type="InterPro" id="IPR014044">
    <property type="entry name" value="CAP_dom"/>
</dbReference>
<evidence type="ECO:0000313" key="3">
    <source>
        <dbReference type="Proteomes" id="UP000730482"/>
    </source>
</evidence>
<dbReference type="EMBL" id="JAAFYZ010000447">
    <property type="protein sequence ID" value="MBS2554691.1"/>
    <property type="molecule type" value="Genomic_DNA"/>
</dbReference>
<protein>
    <submittedName>
        <fullName evidence="2">CAP domain-containing protein</fullName>
    </submittedName>
</protein>
<dbReference type="PANTHER" id="PTHR31157">
    <property type="entry name" value="SCP DOMAIN-CONTAINING PROTEIN"/>
    <property type="match status" value="1"/>
</dbReference>
<dbReference type="RefSeq" id="WP_212022350.1">
    <property type="nucleotide sequence ID" value="NZ_JAAFYZ010000447.1"/>
</dbReference>
<sequence length="138" mass="14127">TSSTSAPAPFDASAAVSAALGEIGAARNQESVSALSVDRLLTKAAALHSTDMARTGDFSHIGSDGSDPFSRAAGVGCLTLSQELIAHGKPGDDVVGALLRDPASRRALVSFWNTGIGVSAQLDPTTGDVYWTIELGWL</sequence>
<keyword evidence="3" id="KW-1185">Reference proteome</keyword>